<evidence type="ECO:0000256" key="2">
    <source>
        <dbReference type="ARBA" id="ARBA00012755"/>
    </source>
</evidence>
<dbReference type="HOGENOM" id="CLU_009640_2_1_9"/>
<dbReference type="PRINTS" id="PR00743">
    <property type="entry name" value="GLHYDRLASE36"/>
</dbReference>
<evidence type="ECO:0000256" key="3">
    <source>
        <dbReference type="ARBA" id="ARBA00022801"/>
    </source>
</evidence>
<dbReference type="InterPro" id="IPR017853">
    <property type="entry name" value="GH"/>
</dbReference>
<dbReference type="Proteomes" id="UP000003494">
    <property type="component" value="Unassembled WGS sequence"/>
</dbReference>
<dbReference type="STRING" id="626523.GCWU000342_00542"/>
<keyword evidence="4 8" id="KW-0326">Glycosidase</keyword>
<dbReference type="Gene3D" id="3.20.20.70">
    <property type="entry name" value="Aldolase class I"/>
    <property type="match status" value="1"/>
</dbReference>
<feature type="domain" description="Glycosyl hydrolase family 36 C-terminal" evidence="6">
    <location>
        <begin position="675"/>
        <end position="777"/>
    </location>
</feature>
<feature type="compositionally biased region" description="Basic and acidic residues" evidence="5">
    <location>
        <begin position="146"/>
        <end position="157"/>
    </location>
</feature>
<dbReference type="FunFam" id="3.20.20.70:FF:000118">
    <property type="entry name" value="Alpha-galactosidase"/>
    <property type="match status" value="1"/>
</dbReference>
<dbReference type="GO" id="GO:0004557">
    <property type="term" value="F:alpha-galactosidase activity"/>
    <property type="evidence" value="ECO:0007669"/>
    <property type="project" value="UniProtKB-EC"/>
</dbReference>
<evidence type="ECO:0000256" key="1">
    <source>
        <dbReference type="ARBA" id="ARBA00001255"/>
    </source>
</evidence>
<dbReference type="AlphaFoldDB" id="C4G991"/>
<dbReference type="EMBL" id="ACIP02000001">
    <property type="protein sequence ID" value="EEP29188.1"/>
    <property type="molecule type" value="Genomic_DNA"/>
</dbReference>
<dbReference type="InterPro" id="IPR038417">
    <property type="entry name" value="Alpga-gal_N_sf"/>
</dbReference>
<dbReference type="PANTHER" id="PTHR43053">
    <property type="entry name" value="GLYCOSIDASE FAMILY 31"/>
    <property type="match status" value="1"/>
</dbReference>
<dbReference type="RefSeq" id="WP_006905576.1">
    <property type="nucleotide sequence ID" value="NZ_GG665866.1"/>
</dbReference>
<reference evidence="8" key="1">
    <citation type="submission" date="2009-04" db="EMBL/GenBank/DDBJ databases">
        <authorList>
            <person name="Weinstock G."/>
            <person name="Sodergren E."/>
            <person name="Clifton S."/>
            <person name="Fulton L."/>
            <person name="Fulton B."/>
            <person name="Courtney L."/>
            <person name="Fronick C."/>
            <person name="Harrison M."/>
            <person name="Strong C."/>
            <person name="Farmer C."/>
            <person name="Delahaunty K."/>
            <person name="Markovic C."/>
            <person name="Hall O."/>
            <person name="Minx P."/>
            <person name="Tomlinson C."/>
            <person name="Mitreva M."/>
            <person name="Nelson J."/>
            <person name="Hou S."/>
            <person name="Wollam A."/>
            <person name="Pepin K.H."/>
            <person name="Johnson M."/>
            <person name="Bhonagiri V."/>
            <person name="Nash W.E."/>
            <person name="Warren W."/>
            <person name="Chinwalla A."/>
            <person name="Mardis E.R."/>
            <person name="Wilson R.K."/>
        </authorList>
    </citation>
    <scope>NUCLEOTIDE SEQUENCE [LARGE SCALE GENOMIC DNA]</scope>
    <source>
        <strain evidence="8">DSM 14600</strain>
    </source>
</reference>
<feature type="domain" description="Glycosyl hydrolase family 36 N-terminal" evidence="7">
    <location>
        <begin position="29"/>
        <end position="311"/>
    </location>
</feature>
<protein>
    <recommendedName>
        <fullName evidence="2">alpha-galactosidase</fullName>
        <ecNumber evidence="2">3.2.1.22</ecNumber>
    </recommendedName>
</protein>
<keyword evidence="3 8" id="KW-0378">Hydrolase</keyword>
<feature type="region of interest" description="Disordered" evidence="5">
    <location>
        <begin position="126"/>
        <end position="157"/>
    </location>
</feature>
<dbReference type="Pfam" id="PF16874">
    <property type="entry name" value="Glyco_hydro_36C"/>
    <property type="match status" value="1"/>
</dbReference>
<dbReference type="Pfam" id="PF16875">
    <property type="entry name" value="Glyco_hydro_36N"/>
    <property type="match status" value="1"/>
</dbReference>
<dbReference type="InterPro" id="IPR013780">
    <property type="entry name" value="Glyco_hydro_b"/>
</dbReference>
<dbReference type="InterPro" id="IPR031705">
    <property type="entry name" value="Glyco_hydro_36_C"/>
</dbReference>
<proteinExistence type="predicted"/>
<name>C4G991_9FIRM</name>
<sequence length="814" mass="92564">MIRIIGRDRPVFILEGRQSAYIFRVLVTGHLEHLYYGGKLRVERESDLDSLIPKRAFAPGNTILYDNTRPDFSLESTCLEWTSPGKGDLREPMIELVDARGNRSADWVYESCELQKGKSAMATMPSAWAKAGQSDAPGDSLDDAGDESRKSKESDGVEEVRITLRDRLSKNRLDLYYALFPEKDVITRRALLTNESGEELVIRRLMSYGLDLRPRALDVIAFDGGWAHEMNQKRQPLTVGKWSMTSRAGTSSSRCNPFFMLLSPDCGEDRGEAYAFNLIYSGNHYAAVERTAAGLVRVLAGISPEDFSWQLSPGDSFESPEGVLTYSDRGFNGISANMHSFVREHILRGVWAKRDRPILLNSWESNYFDISEKKLLSLGREAARLGIELLVMDDGWFGERTDDHRSLGDWTPDPKKLPGGLKSLADQIHGLGLNFGIWVEPEMVNTDSDFYRQHPDWTMELPWKRESQAEGRNQRILDLANPQVVDEMIRRLKELFSSAEINYVKWDMNRIFSDVYSPALPFARQQETGHRYVLGLYRMMKELTESFPEILFEGCAAGGNRFDLGILSYFPQIWGSDDTDPVARIDIQRGYSYGYPQICFGSHVSASPNHQTLRRTSLDTRFAVAAFGNLGYELNLRDLPREEKEKIRSQISLYKKYRHILQSGQFYRGRGDNETDWTIVSADRSRAVGFYSRTVNRAGEDLSFFYPRGLDPARRYHFFNRPQKVDVRAMGSLINQQTPVHVREGGLLHNVIAGFVQLKGETEDLTAYGDALMAGLACGQNFVGTGFDERVRYLPDFACRLYFMEEVDSQGFYS</sequence>
<keyword evidence="9" id="KW-1185">Reference proteome</keyword>
<evidence type="ECO:0000313" key="8">
    <source>
        <dbReference type="EMBL" id="EEP29188.1"/>
    </source>
</evidence>
<dbReference type="eggNOG" id="COG3345">
    <property type="taxonomic scope" value="Bacteria"/>
</dbReference>
<dbReference type="InterPro" id="IPR031704">
    <property type="entry name" value="Glyco_hydro_36_N"/>
</dbReference>
<comment type="catalytic activity">
    <reaction evidence="1">
        <text>Hydrolysis of terminal, non-reducing alpha-D-galactose residues in alpha-D-galactosides, including galactose oligosaccharides, galactomannans and galactolipids.</text>
        <dbReference type="EC" id="3.2.1.22"/>
    </reaction>
</comment>
<organism evidence="8 9">
    <name type="scientific">Shuttleworthella satelles DSM 14600</name>
    <dbReference type="NCBI Taxonomy" id="626523"/>
    <lineage>
        <taxon>Bacteria</taxon>
        <taxon>Bacillati</taxon>
        <taxon>Bacillota</taxon>
        <taxon>Clostridia</taxon>
        <taxon>Lachnospirales</taxon>
        <taxon>Lachnospiraceae</taxon>
        <taxon>Shuttleworthella</taxon>
    </lineage>
</organism>
<gene>
    <name evidence="8" type="ORF">GCWU000342_00542</name>
</gene>
<dbReference type="InterPro" id="IPR002252">
    <property type="entry name" value="Glyco_hydro_36"/>
</dbReference>
<evidence type="ECO:0000259" key="6">
    <source>
        <dbReference type="Pfam" id="PF16874"/>
    </source>
</evidence>
<dbReference type="SUPFAM" id="SSF51445">
    <property type="entry name" value="(Trans)glycosidases"/>
    <property type="match status" value="1"/>
</dbReference>
<dbReference type="CDD" id="cd14791">
    <property type="entry name" value="GH36"/>
    <property type="match status" value="1"/>
</dbReference>
<accession>C4G991</accession>
<comment type="caution">
    <text evidence="8">The sequence shown here is derived from an EMBL/GenBank/DDBJ whole genome shotgun (WGS) entry which is preliminary data.</text>
</comment>
<dbReference type="InterPro" id="IPR050985">
    <property type="entry name" value="Alpha-glycosidase_related"/>
</dbReference>
<dbReference type="EC" id="3.2.1.22" evidence="2"/>
<evidence type="ECO:0000256" key="5">
    <source>
        <dbReference type="SAM" id="MobiDB-lite"/>
    </source>
</evidence>
<dbReference type="GO" id="GO:0016052">
    <property type="term" value="P:carbohydrate catabolic process"/>
    <property type="evidence" value="ECO:0007669"/>
    <property type="project" value="InterPro"/>
</dbReference>
<dbReference type="PANTHER" id="PTHR43053:SF3">
    <property type="entry name" value="ALPHA-GALACTOSIDASE C-RELATED"/>
    <property type="match status" value="1"/>
</dbReference>
<evidence type="ECO:0000256" key="4">
    <source>
        <dbReference type="ARBA" id="ARBA00023295"/>
    </source>
</evidence>
<evidence type="ECO:0000259" key="7">
    <source>
        <dbReference type="Pfam" id="PF16875"/>
    </source>
</evidence>
<dbReference type="Pfam" id="PF02065">
    <property type="entry name" value="Melibiase"/>
    <property type="match status" value="1"/>
</dbReference>
<dbReference type="Gene3D" id="2.60.40.1180">
    <property type="entry name" value="Golgi alpha-mannosidase II"/>
    <property type="match status" value="1"/>
</dbReference>
<dbReference type="InterPro" id="IPR013785">
    <property type="entry name" value="Aldolase_TIM"/>
</dbReference>
<evidence type="ECO:0000313" key="9">
    <source>
        <dbReference type="Proteomes" id="UP000003494"/>
    </source>
</evidence>
<dbReference type="Gene3D" id="2.70.98.60">
    <property type="entry name" value="alpha-galactosidase from lactobacil brevis"/>
    <property type="match status" value="1"/>
</dbReference>